<dbReference type="AlphaFoldDB" id="A0A8J5MLA5"/>
<keyword evidence="3" id="KW-1185">Reference proteome</keyword>
<name>A0A8J5MLA5_HOMAM</name>
<evidence type="ECO:0000313" key="3">
    <source>
        <dbReference type="Proteomes" id="UP000747542"/>
    </source>
</evidence>
<dbReference type="Proteomes" id="UP000747542">
    <property type="component" value="Unassembled WGS sequence"/>
</dbReference>
<feature type="signal peptide" evidence="1">
    <location>
        <begin position="1"/>
        <end position="22"/>
    </location>
</feature>
<dbReference type="EMBL" id="JAHLQT010041777">
    <property type="protein sequence ID" value="KAG7155407.1"/>
    <property type="molecule type" value="Genomic_DNA"/>
</dbReference>
<protein>
    <submittedName>
        <fullName evidence="2">Uncharacterized protein</fullName>
    </submittedName>
</protein>
<dbReference type="InterPro" id="IPR008979">
    <property type="entry name" value="Galactose-bd-like_sf"/>
</dbReference>
<keyword evidence="1" id="KW-0732">Signal</keyword>
<gene>
    <name evidence="2" type="ORF">Hamer_G023693</name>
</gene>
<comment type="caution">
    <text evidence="2">The sequence shown here is derived from an EMBL/GenBank/DDBJ whole genome shotgun (WGS) entry which is preliminary data.</text>
</comment>
<dbReference type="Gene3D" id="2.60.120.260">
    <property type="entry name" value="Galactose-binding domain-like"/>
    <property type="match status" value="1"/>
</dbReference>
<reference evidence="2" key="1">
    <citation type="journal article" date="2021" name="Sci. Adv.">
        <title>The American lobster genome reveals insights on longevity, neural, and immune adaptations.</title>
        <authorList>
            <person name="Polinski J.M."/>
            <person name="Zimin A.V."/>
            <person name="Clark K.F."/>
            <person name="Kohn A.B."/>
            <person name="Sadowski N."/>
            <person name="Timp W."/>
            <person name="Ptitsyn A."/>
            <person name="Khanna P."/>
            <person name="Romanova D.Y."/>
            <person name="Williams P."/>
            <person name="Greenwood S.J."/>
            <person name="Moroz L.L."/>
            <person name="Walt D.R."/>
            <person name="Bodnar A.G."/>
        </authorList>
    </citation>
    <scope>NUCLEOTIDE SEQUENCE</scope>
    <source>
        <strain evidence="2">GMGI-L3</strain>
    </source>
</reference>
<sequence length="256" mass="27944">MCLLYLLQPGVVLLLYLQQTGAVITSMTFRKIVLSSDATRCLEEEVPLPTPLPYSARYFCALQCFINPSCTAVCPTATTCRMLNLMTSSVSGSNSSPTGLGDTCYASASTSTPPLGEDLAYGKHVVDEGTWNDKYAPGYTVVSGSRCEMEETDCFCSPYQVTPYLKVYLGSPQPVATVVITVSKFWPSYFYDVDIHVGNDGDSGDELLMNYKEGANEGEVLTLRGSTTLVGRYVSLYRRGLLTNSLCFCLLQVYSV</sequence>
<dbReference type="SUPFAM" id="SSF49785">
    <property type="entry name" value="Galactose-binding domain-like"/>
    <property type="match status" value="1"/>
</dbReference>
<organism evidence="2 3">
    <name type="scientific">Homarus americanus</name>
    <name type="common">American lobster</name>
    <dbReference type="NCBI Taxonomy" id="6706"/>
    <lineage>
        <taxon>Eukaryota</taxon>
        <taxon>Metazoa</taxon>
        <taxon>Ecdysozoa</taxon>
        <taxon>Arthropoda</taxon>
        <taxon>Crustacea</taxon>
        <taxon>Multicrustacea</taxon>
        <taxon>Malacostraca</taxon>
        <taxon>Eumalacostraca</taxon>
        <taxon>Eucarida</taxon>
        <taxon>Decapoda</taxon>
        <taxon>Pleocyemata</taxon>
        <taxon>Astacidea</taxon>
        <taxon>Nephropoidea</taxon>
        <taxon>Nephropidae</taxon>
        <taxon>Homarus</taxon>
    </lineage>
</organism>
<proteinExistence type="predicted"/>
<accession>A0A8J5MLA5</accession>
<feature type="chain" id="PRO_5035249671" evidence="1">
    <location>
        <begin position="23"/>
        <end position="256"/>
    </location>
</feature>
<evidence type="ECO:0000313" key="2">
    <source>
        <dbReference type="EMBL" id="KAG7155407.1"/>
    </source>
</evidence>
<evidence type="ECO:0000256" key="1">
    <source>
        <dbReference type="SAM" id="SignalP"/>
    </source>
</evidence>